<feature type="region of interest" description="Disordered" evidence="1">
    <location>
        <begin position="36"/>
        <end position="81"/>
    </location>
</feature>
<evidence type="ECO:0000256" key="1">
    <source>
        <dbReference type="SAM" id="MobiDB-lite"/>
    </source>
</evidence>
<sequence length="81" mass="7898">MDADTVQVGATSADGGRVDVAALGYQGAFNYCGGTPKPASCGSGSAGDLPAWDPGTATLRGNGPDTEGASAGSGRPRRSPR</sequence>
<reference evidence="2 3" key="1">
    <citation type="submission" date="2023-06" db="EMBL/GenBank/DDBJ databases">
        <authorList>
            <person name="Oyuntsetseg B."/>
            <person name="Kim S.B."/>
        </authorList>
    </citation>
    <scope>NUCLEOTIDE SEQUENCE [LARGE SCALE GENOMIC DNA]</scope>
    <source>
        <strain evidence="2 3">2-15</strain>
    </source>
</reference>
<evidence type="ECO:0000313" key="3">
    <source>
        <dbReference type="Proteomes" id="UP001236014"/>
    </source>
</evidence>
<dbReference type="Proteomes" id="UP001236014">
    <property type="component" value="Chromosome"/>
</dbReference>
<accession>A0A9Y2ID50</accession>
<protein>
    <submittedName>
        <fullName evidence="2">Uncharacterized protein</fullName>
    </submittedName>
</protein>
<keyword evidence="3" id="KW-1185">Reference proteome</keyword>
<dbReference type="RefSeq" id="WP_285967828.1">
    <property type="nucleotide sequence ID" value="NZ_CP127294.1"/>
</dbReference>
<dbReference type="KEGG" id="acab:QRX50_37645"/>
<gene>
    <name evidence="2" type="ORF">QRX50_37645</name>
</gene>
<dbReference type="EMBL" id="CP127294">
    <property type="protein sequence ID" value="WIX77086.1"/>
    <property type="molecule type" value="Genomic_DNA"/>
</dbReference>
<evidence type="ECO:0000313" key="2">
    <source>
        <dbReference type="EMBL" id="WIX77086.1"/>
    </source>
</evidence>
<dbReference type="AlphaFoldDB" id="A0A9Y2ID50"/>
<proteinExistence type="predicted"/>
<name>A0A9Y2ID50_9PSEU</name>
<organism evidence="2 3">
    <name type="scientific">Amycolatopsis carbonis</name>
    <dbReference type="NCBI Taxonomy" id="715471"/>
    <lineage>
        <taxon>Bacteria</taxon>
        <taxon>Bacillati</taxon>
        <taxon>Actinomycetota</taxon>
        <taxon>Actinomycetes</taxon>
        <taxon>Pseudonocardiales</taxon>
        <taxon>Pseudonocardiaceae</taxon>
        <taxon>Amycolatopsis</taxon>
    </lineage>
</organism>